<dbReference type="EMBL" id="WNKU01000029">
    <property type="protein sequence ID" value="MTV50610.1"/>
    <property type="molecule type" value="Genomic_DNA"/>
</dbReference>
<gene>
    <name evidence="6" type="ORF">GJ688_16850</name>
</gene>
<dbReference type="InterPro" id="IPR001647">
    <property type="entry name" value="HTH_TetR"/>
</dbReference>
<dbReference type="SUPFAM" id="SSF46689">
    <property type="entry name" value="Homeodomain-like"/>
    <property type="match status" value="1"/>
</dbReference>
<keyword evidence="3" id="KW-0804">Transcription</keyword>
<keyword evidence="1" id="KW-0805">Transcription regulation</keyword>
<dbReference type="AlphaFoldDB" id="A0A6I3SNJ6"/>
<dbReference type="PROSITE" id="PS50977">
    <property type="entry name" value="HTH_TETR_2"/>
    <property type="match status" value="1"/>
</dbReference>
<organism evidence="6 7">
    <name type="scientific">Heliobacterium mobile</name>
    <name type="common">Heliobacillus mobilis</name>
    <dbReference type="NCBI Taxonomy" id="28064"/>
    <lineage>
        <taxon>Bacteria</taxon>
        <taxon>Bacillati</taxon>
        <taxon>Bacillota</taxon>
        <taxon>Clostridia</taxon>
        <taxon>Eubacteriales</taxon>
        <taxon>Heliobacteriaceae</taxon>
        <taxon>Heliobacterium</taxon>
    </lineage>
</organism>
<evidence type="ECO:0000313" key="7">
    <source>
        <dbReference type="Proteomes" id="UP000430670"/>
    </source>
</evidence>
<feature type="DNA-binding region" description="H-T-H motif" evidence="4">
    <location>
        <begin position="24"/>
        <end position="43"/>
    </location>
</feature>
<evidence type="ECO:0000313" key="6">
    <source>
        <dbReference type="EMBL" id="MTV50610.1"/>
    </source>
</evidence>
<dbReference type="InterPro" id="IPR041490">
    <property type="entry name" value="KstR2_TetR_C"/>
</dbReference>
<dbReference type="Gene3D" id="1.10.357.10">
    <property type="entry name" value="Tetracycline Repressor, domain 2"/>
    <property type="match status" value="1"/>
</dbReference>
<evidence type="ECO:0000259" key="5">
    <source>
        <dbReference type="PROSITE" id="PS50977"/>
    </source>
</evidence>
<proteinExistence type="predicted"/>
<sequence>MRKAKQIFQGAVDVFAEKGFDRATMDEVAERSGVAKGTLYYHFGGKEDLIRFLMEEGVGQLTEHVEQARNQSADPVEQLRRAIEAQIVFFDQNREFCQLLLKGVWSTSDRQIQFREIMQKYFNQLQEIINAGIAHKQLREMPAEWAAVSLFGMVSIVSLRVILQGRPIDRKELTEFLFQQYLYGASLPEEKQGTC</sequence>
<dbReference type="SUPFAM" id="SSF48498">
    <property type="entry name" value="Tetracyclin repressor-like, C-terminal domain"/>
    <property type="match status" value="1"/>
</dbReference>
<dbReference type="Proteomes" id="UP000430670">
    <property type="component" value="Unassembled WGS sequence"/>
</dbReference>
<dbReference type="GO" id="GO:0000976">
    <property type="term" value="F:transcription cis-regulatory region binding"/>
    <property type="evidence" value="ECO:0007669"/>
    <property type="project" value="TreeGrafter"/>
</dbReference>
<dbReference type="OrthoDB" id="9785164at2"/>
<feature type="domain" description="HTH tetR-type" evidence="5">
    <location>
        <begin position="1"/>
        <end position="61"/>
    </location>
</feature>
<reference evidence="6 7" key="1">
    <citation type="submission" date="2019-11" db="EMBL/GenBank/DDBJ databases">
        <title>Whole-genome sequence of a the green, strictly anaerobic photosynthetic bacterium Heliobacillus mobilis DSM 6151.</title>
        <authorList>
            <person name="Kyndt J.A."/>
            <person name="Meyer T.E."/>
        </authorList>
    </citation>
    <scope>NUCLEOTIDE SEQUENCE [LARGE SCALE GENOMIC DNA]</scope>
    <source>
        <strain evidence="6 7">DSM 6151</strain>
    </source>
</reference>
<name>A0A6I3SNJ6_HELMO</name>
<evidence type="ECO:0000256" key="3">
    <source>
        <dbReference type="ARBA" id="ARBA00023163"/>
    </source>
</evidence>
<dbReference type="InterPro" id="IPR050109">
    <property type="entry name" value="HTH-type_TetR-like_transc_reg"/>
</dbReference>
<dbReference type="GO" id="GO:0003700">
    <property type="term" value="F:DNA-binding transcription factor activity"/>
    <property type="evidence" value="ECO:0007669"/>
    <property type="project" value="TreeGrafter"/>
</dbReference>
<keyword evidence="7" id="KW-1185">Reference proteome</keyword>
<evidence type="ECO:0000256" key="1">
    <source>
        <dbReference type="ARBA" id="ARBA00023015"/>
    </source>
</evidence>
<protein>
    <submittedName>
        <fullName evidence="6">TetR family transcriptional regulator</fullName>
    </submittedName>
</protein>
<comment type="caution">
    <text evidence="6">The sequence shown here is derived from an EMBL/GenBank/DDBJ whole genome shotgun (WGS) entry which is preliminary data.</text>
</comment>
<dbReference type="RefSeq" id="WP_155477689.1">
    <property type="nucleotide sequence ID" value="NZ_WNKU01000029.1"/>
</dbReference>
<dbReference type="InterPro" id="IPR036271">
    <property type="entry name" value="Tet_transcr_reg_TetR-rel_C_sf"/>
</dbReference>
<dbReference type="InterPro" id="IPR023772">
    <property type="entry name" value="DNA-bd_HTH_TetR-type_CS"/>
</dbReference>
<dbReference type="Pfam" id="PF00440">
    <property type="entry name" value="TetR_N"/>
    <property type="match status" value="1"/>
</dbReference>
<dbReference type="PROSITE" id="PS01081">
    <property type="entry name" value="HTH_TETR_1"/>
    <property type="match status" value="1"/>
</dbReference>
<accession>A0A6I3SNJ6</accession>
<dbReference type="PRINTS" id="PR00455">
    <property type="entry name" value="HTHTETR"/>
</dbReference>
<keyword evidence="2 4" id="KW-0238">DNA-binding</keyword>
<dbReference type="PANTHER" id="PTHR30055:SF234">
    <property type="entry name" value="HTH-TYPE TRANSCRIPTIONAL REGULATOR BETI"/>
    <property type="match status" value="1"/>
</dbReference>
<dbReference type="Pfam" id="PF17932">
    <property type="entry name" value="TetR_C_24"/>
    <property type="match status" value="1"/>
</dbReference>
<dbReference type="PANTHER" id="PTHR30055">
    <property type="entry name" value="HTH-TYPE TRANSCRIPTIONAL REGULATOR RUTR"/>
    <property type="match status" value="1"/>
</dbReference>
<dbReference type="Gene3D" id="1.10.10.60">
    <property type="entry name" value="Homeodomain-like"/>
    <property type="match status" value="1"/>
</dbReference>
<dbReference type="InterPro" id="IPR009057">
    <property type="entry name" value="Homeodomain-like_sf"/>
</dbReference>
<evidence type="ECO:0000256" key="4">
    <source>
        <dbReference type="PROSITE-ProRule" id="PRU00335"/>
    </source>
</evidence>
<evidence type="ECO:0000256" key="2">
    <source>
        <dbReference type="ARBA" id="ARBA00023125"/>
    </source>
</evidence>